<comment type="caution">
    <text evidence="2">The sequence shown here is derived from an EMBL/GenBank/DDBJ whole genome shotgun (WGS) entry which is preliminary data.</text>
</comment>
<gene>
    <name evidence="2" type="ORF">J3E07_000154</name>
</gene>
<evidence type="ECO:0000256" key="1">
    <source>
        <dbReference type="SAM" id="Phobius"/>
    </source>
</evidence>
<dbReference type="Pfam" id="PF04415">
    <property type="entry name" value="DUF515"/>
    <property type="match status" value="1"/>
</dbReference>
<dbReference type="OrthoDB" id="65991at2157"/>
<reference evidence="2" key="1">
    <citation type="submission" date="2021-03" db="EMBL/GenBank/DDBJ databases">
        <title>Genomic Encyclopedia of Type Strains, Phase IV (KMG-V): Genome sequencing to study the core and pangenomes of soil and plant-associated prokaryotes.</title>
        <authorList>
            <person name="Whitman W."/>
        </authorList>
    </citation>
    <scope>NUCLEOTIDE SEQUENCE</scope>
    <source>
        <strain evidence="2">C4</strain>
    </source>
</reference>
<dbReference type="EMBL" id="JAGGMV010000001">
    <property type="protein sequence ID" value="MBP2200756.1"/>
    <property type="molecule type" value="Genomic_DNA"/>
</dbReference>
<protein>
    <submittedName>
        <fullName evidence="2">Uncharacterized protein</fullName>
    </submittedName>
</protein>
<evidence type="ECO:0000313" key="2">
    <source>
        <dbReference type="EMBL" id="MBP2200756.1"/>
    </source>
</evidence>
<evidence type="ECO:0000313" key="3">
    <source>
        <dbReference type="Proteomes" id="UP000740329"/>
    </source>
</evidence>
<dbReference type="AlphaFoldDB" id="A0A8J7RH00"/>
<accession>A0A8J7RH00</accession>
<name>A0A8J7RH00_METVO</name>
<dbReference type="RefSeq" id="WP_209590136.1">
    <property type="nucleotide sequence ID" value="NZ_JAGGMU010000001.1"/>
</dbReference>
<keyword evidence="1" id="KW-0812">Transmembrane</keyword>
<keyword evidence="1" id="KW-1133">Transmembrane helix</keyword>
<keyword evidence="1" id="KW-0472">Membrane</keyword>
<dbReference type="Proteomes" id="UP000740329">
    <property type="component" value="Unassembled WGS sequence"/>
</dbReference>
<organism evidence="2 3">
    <name type="scientific">Methanococcus voltae</name>
    <dbReference type="NCBI Taxonomy" id="2188"/>
    <lineage>
        <taxon>Archaea</taxon>
        <taxon>Methanobacteriati</taxon>
        <taxon>Methanobacteriota</taxon>
        <taxon>Methanomada group</taxon>
        <taxon>Methanococci</taxon>
        <taxon>Methanococcales</taxon>
        <taxon>Methanococcaceae</taxon>
        <taxon>Methanococcus</taxon>
    </lineage>
</organism>
<feature type="transmembrane region" description="Helical" evidence="1">
    <location>
        <begin position="28"/>
        <end position="48"/>
    </location>
</feature>
<proteinExistence type="predicted"/>
<dbReference type="InterPro" id="IPR007509">
    <property type="entry name" value="DUF515"/>
</dbReference>
<sequence>MSAEEYSDKVKSLKSKSKKSSRIYYRHLRSVLILALITVIIVSSYYIYTNIKAEDQVRLEQTKESSIITVNNLFEAYPSDHRRLSFIAKIQNSQSISEVNEVVDEATDYIQVKEYKDSSIGQIIAMYGSYYDYSSRAPELVRKIQSANSIDEIDEYFSTIDIKSEITTVLNSYVDYQLSSGDEYYYVKTKTTRIFINRDNLKKYVESLNLGSLDGFSVTSVKGMDKVTIMLSSDQCGKLPEIGEFIKIYSKNDTNFLTYAIVDNSYMALSNLKYSETKMVSSVVEDDGNEDTLESSSSVSYTLDNVPGILHATVAGKLDYGSVSNKFSSYGQKLNEIEEKTQIFDDNVNYVLIVSIPSEQIPMLISKNSEELVIVRTLGGLDDV</sequence>